<accession>A0ACA9KYF4</accession>
<dbReference type="EMBL" id="CAJVPM010003265">
    <property type="protein sequence ID" value="CAG8498866.1"/>
    <property type="molecule type" value="Genomic_DNA"/>
</dbReference>
<feature type="non-terminal residue" evidence="1">
    <location>
        <position position="1"/>
    </location>
</feature>
<dbReference type="Proteomes" id="UP000789860">
    <property type="component" value="Unassembled WGS sequence"/>
</dbReference>
<protein>
    <submittedName>
        <fullName evidence="1">3239_t:CDS:1</fullName>
    </submittedName>
</protein>
<organism evidence="1 2">
    <name type="scientific">Scutellospora calospora</name>
    <dbReference type="NCBI Taxonomy" id="85575"/>
    <lineage>
        <taxon>Eukaryota</taxon>
        <taxon>Fungi</taxon>
        <taxon>Fungi incertae sedis</taxon>
        <taxon>Mucoromycota</taxon>
        <taxon>Glomeromycotina</taxon>
        <taxon>Glomeromycetes</taxon>
        <taxon>Diversisporales</taxon>
        <taxon>Gigasporaceae</taxon>
        <taxon>Scutellospora</taxon>
    </lineage>
</organism>
<sequence>SVLPSTKFYSWFGKNDFKDFEFIRIENDIVLCLVLAIAYLEIIMFETFKDKSRDWVEKWANE</sequence>
<name>A0ACA9KYF4_9GLOM</name>
<proteinExistence type="predicted"/>
<gene>
    <name evidence="1" type="ORF">SCALOS_LOCUS3149</name>
</gene>
<evidence type="ECO:0000313" key="1">
    <source>
        <dbReference type="EMBL" id="CAG8498866.1"/>
    </source>
</evidence>
<comment type="caution">
    <text evidence="1">The sequence shown here is derived from an EMBL/GenBank/DDBJ whole genome shotgun (WGS) entry which is preliminary data.</text>
</comment>
<evidence type="ECO:0000313" key="2">
    <source>
        <dbReference type="Proteomes" id="UP000789860"/>
    </source>
</evidence>
<keyword evidence="2" id="KW-1185">Reference proteome</keyword>
<reference evidence="1" key="1">
    <citation type="submission" date="2021-06" db="EMBL/GenBank/DDBJ databases">
        <authorList>
            <person name="Kallberg Y."/>
            <person name="Tangrot J."/>
            <person name="Rosling A."/>
        </authorList>
    </citation>
    <scope>NUCLEOTIDE SEQUENCE</scope>
    <source>
        <strain evidence="1">AU212A</strain>
    </source>
</reference>